<dbReference type="EMBL" id="JAENIK010000001">
    <property type="protein sequence ID" value="MBK1814110.1"/>
    <property type="molecule type" value="Genomic_DNA"/>
</dbReference>
<feature type="chain" id="PRO_5037349758" description="Alginate biosynthesis protein AlgF" evidence="1">
    <location>
        <begin position="19"/>
        <end position="226"/>
    </location>
</feature>
<comment type="caution">
    <text evidence="2">The sequence shown here is derived from an EMBL/GenBank/DDBJ whole genome shotgun (WGS) entry which is preliminary data.</text>
</comment>
<dbReference type="RefSeq" id="WP_200349073.1">
    <property type="nucleotide sequence ID" value="NZ_BAABHZ010000005.1"/>
</dbReference>
<reference evidence="2" key="1">
    <citation type="submission" date="2021-01" db="EMBL/GenBank/DDBJ databases">
        <title>Modified the classification status of verrucomicrobia.</title>
        <authorList>
            <person name="Feng X."/>
        </authorList>
    </citation>
    <scope>NUCLEOTIDE SEQUENCE</scope>
    <source>
        <strain evidence="2">JCM 18052</strain>
    </source>
</reference>
<evidence type="ECO:0000313" key="3">
    <source>
        <dbReference type="Proteomes" id="UP000600139"/>
    </source>
</evidence>
<evidence type="ECO:0000256" key="1">
    <source>
        <dbReference type="SAM" id="SignalP"/>
    </source>
</evidence>
<organism evidence="2 3">
    <name type="scientific">Luteolibacter yonseiensis</name>
    <dbReference type="NCBI Taxonomy" id="1144680"/>
    <lineage>
        <taxon>Bacteria</taxon>
        <taxon>Pseudomonadati</taxon>
        <taxon>Verrucomicrobiota</taxon>
        <taxon>Verrucomicrobiia</taxon>
        <taxon>Verrucomicrobiales</taxon>
        <taxon>Verrucomicrobiaceae</taxon>
        <taxon>Luteolibacter</taxon>
    </lineage>
</organism>
<sequence>MRILSFCLLLLFPTFIMAQEGRKVTCRVVALDPATPPPALLASSGDGAEIKVAVPTGTLSEEMSLYSKTDVFTFLNATDRKPAATATLPAGIKAAILLFVAGPKTQAAQSWRVFVIEDSAKNFPDGGAFVANFHNKNIRFVIGEHKIMLKPAGSTGVARPTDRDEFNMAAVTFQFQQDETWRDASESTLRFLPGTRYLMIAFVDPASGRPRIVTFQDINTKAPAAS</sequence>
<feature type="signal peptide" evidence="1">
    <location>
        <begin position="1"/>
        <end position="18"/>
    </location>
</feature>
<gene>
    <name evidence="2" type="ORF">JIN84_00620</name>
</gene>
<name>A0A934R233_9BACT</name>
<keyword evidence="1" id="KW-0732">Signal</keyword>
<keyword evidence="3" id="KW-1185">Reference proteome</keyword>
<evidence type="ECO:0008006" key="4">
    <source>
        <dbReference type="Google" id="ProtNLM"/>
    </source>
</evidence>
<accession>A0A934R233</accession>
<protein>
    <recommendedName>
        <fullName evidence="4">Alginate biosynthesis protein AlgF</fullName>
    </recommendedName>
</protein>
<dbReference type="AlphaFoldDB" id="A0A934R233"/>
<dbReference type="Proteomes" id="UP000600139">
    <property type="component" value="Unassembled WGS sequence"/>
</dbReference>
<evidence type="ECO:0000313" key="2">
    <source>
        <dbReference type="EMBL" id="MBK1814110.1"/>
    </source>
</evidence>
<proteinExistence type="predicted"/>